<dbReference type="InterPro" id="IPR023286">
    <property type="entry name" value="ABATE_dom_sf"/>
</dbReference>
<gene>
    <name evidence="2" type="ORF">SAMN05192558_101482</name>
</gene>
<dbReference type="Gene3D" id="1.10.3300.10">
    <property type="entry name" value="Jann2411-like domain"/>
    <property type="match status" value="1"/>
</dbReference>
<dbReference type="STRING" id="504798.SAMN05421871_103389"/>
<sequence>MTWTATSRYGLDVAPDGLALVHDFLNTASADWPRKPDLLADRALATEWIGSALATWASQWGAPVLDEVDLDTLSERDLAVLRRARAGLLESLCSRDFGTGGSAGGGDGDALAGLANLEVAVEAGFGLDGIVHFKPKGRGWRMLLGPVALEMRRAQDAGVWARLKTCKNERCRGAFYDRSRNNSGVWHDVRTCGNVANLRASRERRRQAAEQAVGRQARTR</sequence>
<dbReference type="Pfam" id="PF11706">
    <property type="entry name" value="zf-CGNR"/>
    <property type="match status" value="1"/>
</dbReference>
<dbReference type="InterPro" id="IPR021005">
    <property type="entry name" value="Znf_CGNR"/>
</dbReference>
<dbReference type="Proteomes" id="UP000199651">
    <property type="component" value="Unassembled WGS sequence"/>
</dbReference>
<reference evidence="3" key="1">
    <citation type="submission" date="2016-10" db="EMBL/GenBank/DDBJ databases">
        <authorList>
            <person name="Varghese N."/>
            <person name="Submissions S."/>
        </authorList>
    </citation>
    <scope>NUCLEOTIDE SEQUENCE [LARGE SCALE GENOMIC DNA]</scope>
    <source>
        <strain evidence="3">IBRC-M 10655</strain>
    </source>
</reference>
<dbReference type="SUPFAM" id="SSF160904">
    <property type="entry name" value="Jann2411-like"/>
    <property type="match status" value="1"/>
</dbReference>
<organism evidence="2 3">
    <name type="scientific">Actinokineospora alba</name>
    <dbReference type="NCBI Taxonomy" id="504798"/>
    <lineage>
        <taxon>Bacteria</taxon>
        <taxon>Bacillati</taxon>
        <taxon>Actinomycetota</taxon>
        <taxon>Actinomycetes</taxon>
        <taxon>Pseudonocardiales</taxon>
        <taxon>Pseudonocardiaceae</taxon>
        <taxon>Actinokineospora</taxon>
    </lineage>
</organism>
<name>A0A1H0FRI9_9PSEU</name>
<evidence type="ECO:0000259" key="1">
    <source>
        <dbReference type="Pfam" id="PF11706"/>
    </source>
</evidence>
<accession>A0A1H0FRI9</accession>
<evidence type="ECO:0000313" key="2">
    <source>
        <dbReference type="EMBL" id="SDN97308.1"/>
    </source>
</evidence>
<protein>
    <submittedName>
        <fullName evidence="2">CGNR zinc finger domain-containing protein</fullName>
    </submittedName>
</protein>
<dbReference type="InterPro" id="IPR010852">
    <property type="entry name" value="ABATE"/>
</dbReference>
<dbReference type="PANTHER" id="PTHR35525">
    <property type="entry name" value="BLL6575 PROTEIN"/>
    <property type="match status" value="1"/>
</dbReference>
<dbReference type="PANTHER" id="PTHR35525:SF3">
    <property type="entry name" value="BLL6575 PROTEIN"/>
    <property type="match status" value="1"/>
</dbReference>
<dbReference type="RefSeq" id="WP_091369319.1">
    <property type="nucleotide sequence ID" value="NZ_FNDV01000003.1"/>
</dbReference>
<dbReference type="AlphaFoldDB" id="A0A1H0FRI9"/>
<dbReference type="EMBL" id="FNJB01000001">
    <property type="protein sequence ID" value="SDN97308.1"/>
    <property type="molecule type" value="Genomic_DNA"/>
</dbReference>
<keyword evidence="3" id="KW-1185">Reference proteome</keyword>
<proteinExistence type="predicted"/>
<evidence type="ECO:0000313" key="3">
    <source>
        <dbReference type="Proteomes" id="UP000199651"/>
    </source>
</evidence>
<dbReference type="OrthoDB" id="123307at2"/>
<feature type="domain" description="Zinc finger CGNR" evidence="1">
    <location>
        <begin position="162"/>
        <end position="205"/>
    </location>
</feature>